<comment type="subcellular location">
    <subcellularLocation>
        <location evidence="1">Membrane</location>
        <topology evidence="1">Multi-pass membrane protein</topology>
    </subcellularLocation>
</comment>
<name>A0ABQ4YCY9_9ASTR</name>
<comment type="caution">
    <text evidence="8">The sequence shown here is derived from an EMBL/GenBank/DDBJ whole genome shotgun (WGS) entry which is preliminary data.</text>
</comment>
<evidence type="ECO:0000313" key="8">
    <source>
        <dbReference type="EMBL" id="GJS75584.1"/>
    </source>
</evidence>
<keyword evidence="8" id="KW-0808">Transferase</keyword>
<dbReference type="InterPro" id="IPR011759">
    <property type="entry name" value="Cyt_c_oxidase_su2_TM_dom"/>
</dbReference>
<evidence type="ECO:0000256" key="5">
    <source>
        <dbReference type="ARBA" id="ARBA00023136"/>
    </source>
</evidence>
<evidence type="ECO:0000256" key="6">
    <source>
        <dbReference type="SAM" id="Phobius"/>
    </source>
</evidence>
<sequence length="492" mass="56150">MKLNPKKYTFGIEESMFLGYKVNTKWIKVCPDKVEAVLRLPSPKCLKDVQKLNGKLTSLNRFLYKAEEKSLPFFKTLKKCTKKSDFQWTTEAEAAFKEMKKLIAALQTLTAPREKEELIVYLAAAREVMRAMLMTEREATQMPVYFISHEYHKYSSNQSILLTNNLGYTSPMLLRFTYRGIERKDPRPEQVGSVDKMAALQLTQEWDDSVEPWQLGSQDATTPMMLGTIDLYHDIFFFLILILVFVSRIFVRALWHFQKDKNPISQRIVHGTTIEILRTIFPSIIPMFISVPSFTLLYSMDEKEGGDGRLYSESIPELDSAKMIIIAGSSDNIASTDMVDRFFLVVDTGKTQPGDVCWLQREMSLSICLALVDFPQLSRNSTNPLVDKSNDSATVPNLLLLFILIGVGRLQKWSIELGEYDIQHRPRILVKGQILADFIVERPKDDSLDAPMEVKEELPDPWTLFTDESSCVDGFGDGLILTNPKEHNSPTL</sequence>
<keyword evidence="5 6" id="KW-0472">Membrane</keyword>
<feature type="transmembrane region" description="Helical" evidence="6">
    <location>
        <begin position="235"/>
        <end position="255"/>
    </location>
</feature>
<dbReference type="Gene3D" id="1.10.287.90">
    <property type="match status" value="1"/>
</dbReference>
<gene>
    <name evidence="8" type="ORF">Tco_0725465</name>
</gene>
<dbReference type="InterPro" id="IPR036257">
    <property type="entry name" value="Cyt_c_oxidase_su2_TM_sf"/>
</dbReference>
<reference evidence="8" key="2">
    <citation type="submission" date="2022-01" db="EMBL/GenBank/DDBJ databases">
        <authorList>
            <person name="Yamashiro T."/>
            <person name="Shiraishi A."/>
            <person name="Satake H."/>
            <person name="Nakayama K."/>
        </authorList>
    </citation>
    <scope>NUCLEOTIDE SEQUENCE</scope>
</reference>
<dbReference type="InterPro" id="IPR043128">
    <property type="entry name" value="Rev_trsase/Diguanyl_cyclase"/>
</dbReference>
<evidence type="ECO:0000256" key="4">
    <source>
        <dbReference type="ARBA" id="ARBA00022989"/>
    </source>
</evidence>
<dbReference type="PANTHER" id="PTHR22888:SF9">
    <property type="entry name" value="CYTOCHROME C OXIDASE SUBUNIT 2"/>
    <property type="match status" value="1"/>
</dbReference>
<dbReference type="PANTHER" id="PTHR22888">
    <property type="entry name" value="CYTOCHROME C OXIDASE, SUBUNIT II"/>
    <property type="match status" value="1"/>
</dbReference>
<dbReference type="InterPro" id="IPR041577">
    <property type="entry name" value="RT_RNaseH_2"/>
</dbReference>
<dbReference type="Proteomes" id="UP001151760">
    <property type="component" value="Unassembled WGS sequence"/>
</dbReference>
<dbReference type="Pfam" id="PF17919">
    <property type="entry name" value="RT_RNaseH_2"/>
    <property type="match status" value="1"/>
</dbReference>
<dbReference type="GO" id="GO:0003964">
    <property type="term" value="F:RNA-directed DNA polymerase activity"/>
    <property type="evidence" value="ECO:0007669"/>
    <property type="project" value="UniProtKB-KW"/>
</dbReference>
<dbReference type="SUPFAM" id="SSF81464">
    <property type="entry name" value="Cytochrome c oxidase subunit II-like, transmembrane region"/>
    <property type="match status" value="1"/>
</dbReference>
<keyword evidence="8" id="KW-0548">Nucleotidyltransferase</keyword>
<accession>A0ABQ4YCY9</accession>
<dbReference type="PRINTS" id="PR01166">
    <property type="entry name" value="CYCOXIDASEII"/>
</dbReference>
<dbReference type="EMBL" id="BQNB010010313">
    <property type="protein sequence ID" value="GJS75584.1"/>
    <property type="molecule type" value="Genomic_DNA"/>
</dbReference>
<keyword evidence="3 6" id="KW-0812">Transmembrane</keyword>
<feature type="transmembrane region" description="Helical" evidence="6">
    <location>
        <begin position="276"/>
        <end position="300"/>
    </location>
</feature>
<evidence type="ECO:0000256" key="3">
    <source>
        <dbReference type="ARBA" id="ARBA00022692"/>
    </source>
</evidence>
<reference evidence="8" key="1">
    <citation type="journal article" date="2022" name="Int. J. Mol. Sci.">
        <title>Draft Genome of Tanacetum Coccineum: Genomic Comparison of Closely Related Tanacetum-Family Plants.</title>
        <authorList>
            <person name="Yamashiro T."/>
            <person name="Shiraishi A."/>
            <person name="Nakayama K."/>
            <person name="Satake H."/>
        </authorList>
    </citation>
    <scope>NUCLEOTIDE SEQUENCE</scope>
</reference>
<proteinExistence type="inferred from homology"/>
<evidence type="ECO:0000259" key="7">
    <source>
        <dbReference type="PROSITE" id="PS50999"/>
    </source>
</evidence>
<evidence type="ECO:0000256" key="1">
    <source>
        <dbReference type="ARBA" id="ARBA00004141"/>
    </source>
</evidence>
<dbReference type="Gene3D" id="3.30.70.270">
    <property type="match status" value="1"/>
</dbReference>
<dbReference type="SUPFAM" id="SSF56672">
    <property type="entry name" value="DNA/RNA polymerases"/>
    <property type="match status" value="1"/>
</dbReference>
<protein>
    <submittedName>
        <fullName evidence="8">Reverse transcriptase domain-containing protein</fullName>
    </submittedName>
</protein>
<keyword evidence="4 6" id="KW-1133">Transmembrane helix</keyword>
<keyword evidence="9" id="KW-1185">Reference proteome</keyword>
<organism evidence="8 9">
    <name type="scientific">Tanacetum coccineum</name>
    <dbReference type="NCBI Taxonomy" id="301880"/>
    <lineage>
        <taxon>Eukaryota</taxon>
        <taxon>Viridiplantae</taxon>
        <taxon>Streptophyta</taxon>
        <taxon>Embryophyta</taxon>
        <taxon>Tracheophyta</taxon>
        <taxon>Spermatophyta</taxon>
        <taxon>Magnoliopsida</taxon>
        <taxon>eudicotyledons</taxon>
        <taxon>Gunneridae</taxon>
        <taxon>Pentapetalae</taxon>
        <taxon>asterids</taxon>
        <taxon>campanulids</taxon>
        <taxon>Asterales</taxon>
        <taxon>Asteraceae</taxon>
        <taxon>Asteroideae</taxon>
        <taxon>Anthemideae</taxon>
        <taxon>Anthemidinae</taxon>
        <taxon>Tanacetum</taxon>
    </lineage>
</organism>
<evidence type="ECO:0000313" key="9">
    <source>
        <dbReference type="Proteomes" id="UP001151760"/>
    </source>
</evidence>
<dbReference type="InterPro" id="IPR045187">
    <property type="entry name" value="CcO_II"/>
</dbReference>
<dbReference type="PROSITE" id="PS50999">
    <property type="entry name" value="COX2_TM"/>
    <property type="match status" value="1"/>
</dbReference>
<feature type="domain" description="Cytochrome oxidase subunit II transmembrane region profile" evidence="7">
    <location>
        <begin position="209"/>
        <end position="304"/>
    </location>
</feature>
<comment type="similarity">
    <text evidence="2">Belongs to the cytochrome c oxidase subunit 2 family.</text>
</comment>
<dbReference type="Pfam" id="PF02790">
    <property type="entry name" value="COX2_TM"/>
    <property type="match status" value="1"/>
</dbReference>
<keyword evidence="8" id="KW-0695">RNA-directed DNA polymerase</keyword>
<dbReference type="InterPro" id="IPR043502">
    <property type="entry name" value="DNA/RNA_pol_sf"/>
</dbReference>
<evidence type="ECO:0000256" key="2">
    <source>
        <dbReference type="ARBA" id="ARBA00007866"/>
    </source>
</evidence>